<keyword evidence="4" id="KW-1185">Reference proteome</keyword>
<dbReference type="Proteomes" id="UP001187682">
    <property type="component" value="Unassembled WGS sequence"/>
</dbReference>
<dbReference type="InterPro" id="IPR013897">
    <property type="entry name" value="Duc1"/>
</dbReference>
<dbReference type="AlphaFoldDB" id="A0AAE8MZA6"/>
<organism evidence="3 4">
    <name type="scientific">Cephalotrichum gorgonifer</name>
    <dbReference type="NCBI Taxonomy" id="2041049"/>
    <lineage>
        <taxon>Eukaryota</taxon>
        <taxon>Fungi</taxon>
        <taxon>Dikarya</taxon>
        <taxon>Ascomycota</taxon>
        <taxon>Pezizomycotina</taxon>
        <taxon>Sordariomycetes</taxon>
        <taxon>Hypocreomycetidae</taxon>
        <taxon>Microascales</taxon>
        <taxon>Microascaceae</taxon>
        <taxon>Cephalotrichum</taxon>
    </lineage>
</organism>
<proteinExistence type="predicted"/>
<dbReference type="PANTHER" id="PTHR34826:SF2">
    <property type="entry name" value="UPF0590 PROTEIN C409.17C"/>
    <property type="match status" value="1"/>
</dbReference>
<feature type="domain" description="Domain of unknown function at the cortex 1" evidence="2">
    <location>
        <begin position="15"/>
        <end position="295"/>
    </location>
</feature>
<feature type="compositionally biased region" description="Basic and acidic residues" evidence="1">
    <location>
        <begin position="99"/>
        <end position="121"/>
    </location>
</feature>
<name>A0AAE8MZA6_9PEZI</name>
<dbReference type="Pfam" id="PF08588">
    <property type="entry name" value="Duc1"/>
    <property type="match status" value="1"/>
</dbReference>
<accession>A0AAE8MZA6</accession>
<reference evidence="3" key="1">
    <citation type="submission" date="2018-03" db="EMBL/GenBank/DDBJ databases">
        <authorList>
            <person name="Guldener U."/>
        </authorList>
    </citation>
    <scope>NUCLEOTIDE SEQUENCE</scope>
</reference>
<gene>
    <name evidence="3" type="ORF">DNG_04738</name>
</gene>
<comment type="caution">
    <text evidence="3">The sequence shown here is derived from an EMBL/GenBank/DDBJ whole genome shotgun (WGS) entry which is preliminary data.</text>
</comment>
<dbReference type="PANTHER" id="PTHR34826">
    <property type="entry name" value="UPF0590 PROTEIN C409.17C"/>
    <property type="match status" value="1"/>
</dbReference>
<protein>
    <recommendedName>
        <fullName evidence="2">Domain of unknown function at the cortex 1 domain-containing protein</fullName>
    </recommendedName>
</protein>
<dbReference type="EMBL" id="ONZQ02000006">
    <property type="protein sequence ID" value="SPO02065.1"/>
    <property type="molecule type" value="Genomic_DNA"/>
</dbReference>
<evidence type="ECO:0000256" key="1">
    <source>
        <dbReference type="SAM" id="MobiDB-lite"/>
    </source>
</evidence>
<evidence type="ECO:0000259" key="2">
    <source>
        <dbReference type="Pfam" id="PF08588"/>
    </source>
</evidence>
<sequence length="349" mass="39280">MFFQQSPSADKYLISVTAGPTYDPSTHVPVPVNKPETIKLSSEFADIELNVRVKGYRGLPRNSPSTSEYFEEGSHATDGDQYSLCFRFTPKRPSPKHSGSPEHENEREGEEIKSGNDVERISGEDLQFGNDFDKPVREYLPPGFNTALNILKWWIDPGLEGDAYSDTPNLFGPALSSFNTVYCGRGTYDPSIGLMFSEGGDEEGMKMRDVIGVPGKGKDRMKWALTSGNKEKWRWEYGRTYGLDFFNPYIDFQAFKVKLPGFQVGVLRYWDGQSLRYVLRNKRTKDIYLVVVFSLYLKEDLEEDGSLKLPEAEAKARAATAGPRDLPGDEEEVDSKIPKEDGTSLDDVD</sequence>
<feature type="region of interest" description="Disordered" evidence="1">
    <location>
        <begin position="312"/>
        <end position="349"/>
    </location>
</feature>
<evidence type="ECO:0000313" key="3">
    <source>
        <dbReference type="EMBL" id="SPO02065.1"/>
    </source>
</evidence>
<evidence type="ECO:0000313" key="4">
    <source>
        <dbReference type="Proteomes" id="UP001187682"/>
    </source>
</evidence>
<feature type="region of interest" description="Disordered" evidence="1">
    <location>
        <begin position="91"/>
        <end position="121"/>
    </location>
</feature>